<dbReference type="Proteomes" id="UP001627408">
    <property type="component" value="Unassembled WGS sequence"/>
</dbReference>
<accession>A0ABW8UPD7</accession>
<comment type="caution">
    <text evidence="1">The sequence shown here is derived from an EMBL/GenBank/DDBJ whole genome shotgun (WGS) entry which is preliminary data.</text>
</comment>
<organism evidence="1 2">
    <name type="scientific">Tateyamaria armeniaca</name>
    <dbReference type="NCBI Taxonomy" id="2518930"/>
    <lineage>
        <taxon>Bacteria</taxon>
        <taxon>Pseudomonadati</taxon>
        <taxon>Pseudomonadota</taxon>
        <taxon>Alphaproteobacteria</taxon>
        <taxon>Rhodobacterales</taxon>
        <taxon>Roseobacteraceae</taxon>
        <taxon>Tateyamaria</taxon>
    </lineage>
</organism>
<dbReference type="EMBL" id="JBHDIY010000002">
    <property type="protein sequence ID" value="MFL4468981.1"/>
    <property type="molecule type" value="Genomic_DNA"/>
</dbReference>
<name>A0ABW8UPD7_9RHOB</name>
<gene>
    <name evidence="1" type="ORF">ACERZ8_03515</name>
</gene>
<reference evidence="1 2" key="1">
    <citation type="submission" date="2024-08" db="EMBL/GenBank/DDBJ databases">
        <title>Tateyamaria sp. nov., isolated from marine algae.</title>
        <authorList>
            <person name="Choi B.J."/>
            <person name="Kim J.M."/>
            <person name="Lee J.K."/>
            <person name="Choi D.G."/>
            <person name="Bayburt H."/>
            <person name="Baek J.H."/>
            <person name="Han D.M."/>
            <person name="Jeon C.O."/>
        </authorList>
    </citation>
    <scope>NUCLEOTIDE SEQUENCE [LARGE SCALE GENOMIC DNA]</scope>
    <source>
        <strain evidence="1 2">KMU-156</strain>
    </source>
</reference>
<keyword evidence="2" id="KW-1185">Reference proteome</keyword>
<proteinExistence type="predicted"/>
<evidence type="ECO:0000313" key="1">
    <source>
        <dbReference type="EMBL" id="MFL4468981.1"/>
    </source>
</evidence>
<evidence type="ECO:0000313" key="2">
    <source>
        <dbReference type="Proteomes" id="UP001627408"/>
    </source>
</evidence>
<dbReference type="RefSeq" id="WP_407590736.1">
    <property type="nucleotide sequence ID" value="NZ_JBHDIY010000002.1"/>
</dbReference>
<protein>
    <submittedName>
        <fullName evidence="1">Uncharacterized protein</fullName>
    </submittedName>
</protein>
<sequence length="61" mass="6767">MASFSIFSIYVGADAHGFFAYIAPLDGGLHVLARSSCPSRARELGRRELRRLDQINNRQSA</sequence>